<organism evidence="2 3">
    <name type="scientific">Desulfitobacterium dehalogenans</name>
    <dbReference type="NCBI Taxonomy" id="36854"/>
    <lineage>
        <taxon>Bacteria</taxon>
        <taxon>Bacillati</taxon>
        <taxon>Bacillota</taxon>
        <taxon>Clostridia</taxon>
        <taxon>Eubacteriales</taxon>
        <taxon>Desulfitobacteriaceae</taxon>
        <taxon>Desulfitobacterium</taxon>
    </lineage>
</organism>
<dbReference type="GO" id="GO:0051536">
    <property type="term" value="F:iron-sulfur cluster binding"/>
    <property type="evidence" value="ECO:0007669"/>
    <property type="project" value="InterPro"/>
</dbReference>
<name>A0A7C7DBK1_9FIRM</name>
<evidence type="ECO:0000313" key="3">
    <source>
        <dbReference type="Proteomes" id="UP000553059"/>
    </source>
</evidence>
<dbReference type="Proteomes" id="UP000553059">
    <property type="component" value="Unassembled WGS sequence"/>
</dbReference>
<dbReference type="Pfam" id="PF01592">
    <property type="entry name" value="NifU_N"/>
    <property type="match status" value="1"/>
</dbReference>
<feature type="domain" description="NIF system FeS cluster assembly NifU N-terminal" evidence="1">
    <location>
        <begin position="1"/>
        <end position="41"/>
    </location>
</feature>
<feature type="non-terminal residue" evidence="2">
    <location>
        <position position="42"/>
    </location>
</feature>
<evidence type="ECO:0000259" key="1">
    <source>
        <dbReference type="Pfam" id="PF01592"/>
    </source>
</evidence>
<reference evidence="2 3" key="1">
    <citation type="journal article" date="2020" name="Biotechnol. Biofuels">
        <title>New insights from the biogas microbiome by comprehensive genome-resolved metagenomics of nearly 1600 species originating from multiple anaerobic digesters.</title>
        <authorList>
            <person name="Campanaro S."/>
            <person name="Treu L."/>
            <person name="Rodriguez-R L.M."/>
            <person name="Kovalovszki A."/>
            <person name="Ziels R.M."/>
            <person name="Maus I."/>
            <person name="Zhu X."/>
            <person name="Kougias P.G."/>
            <person name="Basile A."/>
            <person name="Luo G."/>
            <person name="Schluter A."/>
            <person name="Konstantinidis K.T."/>
            <person name="Angelidaki I."/>
        </authorList>
    </citation>
    <scope>NUCLEOTIDE SEQUENCE [LARGE SCALE GENOMIC DNA]</scope>
    <source>
        <strain evidence="2">AS05jafATM_4</strain>
    </source>
</reference>
<dbReference type="GO" id="GO:0016226">
    <property type="term" value="P:iron-sulfur cluster assembly"/>
    <property type="evidence" value="ECO:0007669"/>
    <property type="project" value="InterPro"/>
</dbReference>
<evidence type="ECO:0000313" key="2">
    <source>
        <dbReference type="EMBL" id="HHY28139.1"/>
    </source>
</evidence>
<protein>
    <submittedName>
        <fullName evidence="2">Iron-sulfur cluster assembly scaffold protein</fullName>
    </submittedName>
</protein>
<proteinExistence type="predicted"/>
<dbReference type="AlphaFoldDB" id="A0A7C7DBK1"/>
<gene>
    <name evidence="2" type="ORF">GX523_15595</name>
</gene>
<comment type="caution">
    <text evidence="2">The sequence shown here is derived from an EMBL/GenBank/DDBJ whole genome shotgun (WGS) entry which is preliminary data.</text>
</comment>
<accession>A0A7C7DBK1</accession>
<dbReference type="InterPro" id="IPR002871">
    <property type="entry name" value="NIF_FeS_clus_asmbl_NifU_N"/>
</dbReference>
<dbReference type="EMBL" id="DUTF01000336">
    <property type="protein sequence ID" value="HHY28139.1"/>
    <property type="molecule type" value="Genomic_DNA"/>
</dbReference>
<dbReference type="GO" id="GO:0005506">
    <property type="term" value="F:iron ion binding"/>
    <property type="evidence" value="ECO:0007669"/>
    <property type="project" value="InterPro"/>
</dbReference>
<sequence>MYTEKVMDHFMNPRNVGEIENPDGVGEVGNAKCGDIMRIYLD</sequence>
<dbReference type="Gene3D" id="3.90.1010.10">
    <property type="match status" value="1"/>
</dbReference>
<dbReference type="CDD" id="cd06664">
    <property type="entry name" value="IscU_like"/>
    <property type="match status" value="1"/>
</dbReference>
<dbReference type="SUPFAM" id="SSF82649">
    <property type="entry name" value="SufE/NifU"/>
    <property type="match status" value="1"/>
</dbReference>